<accession>A0A448BD05</accession>
<dbReference type="Pfam" id="PF09697">
    <property type="entry name" value="Porph_ging"/>
    <property type="match status" value="1"/>
</dbReference>
<dbReference type="NCBIfam" id="TIGR01200">
    <property type="entry name" value="GLPGLI"/>
    <property type="match status" value="1"/>
</dbReference>
<sequence>MDLLFHIILYKKLRLTNLVSTISKYNMKNFLTITAFLLMVFLQAQTHRFIYELQYKMDSTETGYEKVNMILDITPKEVKFYGKDLAIRDSLNKKFGMNFSYTDMTGQVVKRKINSFDNENFINIKNGYYTFKTTDKINWTIADEIKKVENYTLQKATTKFGGRSWTAWFCKDIPFNEGPFKLRGLPGLIFELSDAKNNFIYTLVKSRELPEVSNTSDFLESSFGNKAIPINEKQKHKLMMEFYNDPFAFERNNISKSNNDLRININGKEIHNVDELNTQTKSMQEVIRKYNNPIEIDKAMHYPIY</sequence>
<dbReference type="Proteomes" id="UP000279227">
    <property type="component" value="Chromosome"/>
</dbReference>
<dbReference type="EMBL" id="LR134289">
    <property type="protein sequence ID" value="VEE12442.1"/>
    <property type="molecule type" value="Genomic_DNA"/>
</dbReference>
<organism evidence="1 2">
    <name type="scientific">Chryseobacterium gleum</name>
    <name type="common">Flavobacterium gleum</name>
    <dbReference type="NCBI Taxonomy" id="250"/>
    <lineage>
        <taxon>Bacteria</taxon>
        <taxon>Pseudomonadati</taxon>
        <taxon>Bacteroidota</taxon>
        <taxon>Flavobacteriia</taxon>
        <taxon>Flavobacteriales</taxon>
        <taxon>Weeksellaceae</taxon>
        <taxon>Chryseobacterium group</taxon>
        <taxon>Chryseobacterium</taxon>
    </lineage>
</organism>
<dbReference type="InterPro" id="IPR005901">
    <property type="entry name" value="GLPGLI"/>
</dbReference>
<evidence type="ECO:0000313" key="2">
    <source>
        <dbReference type="Proteomes" id="UP000279227"/>
    </source>
</evidence>
<protein>
    <submittedName>
        <fullName evidence="1">GLPGLI family protein</fullName>
    </submittedName>
</protein>
<evidence type="ECO:0000313" key="1">
    <source>
        <dbReference type="EMBL" id="VEE12442.1"/>
    </source>
</evidence>
<proteinExistence type="predicted"/>
<reference evidence="1 2" key="1">
    <citation type="submission" date="2018-12" db="EMBL/GenBank/DDBJ databases">
        <authorList>
            <consortium name="Pathogen Informatics"/>
        </authorList>
    </citation>
    <scope>NUCLEOTIDE SEQUENCE [LARGE SCALE GENOMIC DNA]</scope>
    <source>
        <strain evidence="1 2">NCTC11432</strain>
    </source>
</reference>
<gene>
    <name evidence="1" type="ORF">NCTC11432_05302</name>
</gene>
<dbReference type="KEGG" id="cgle:NCTC11432_05302"/>
<dbReference type="AlphaFoldDB" id="A0A448BD05"/>
<name>A0A448BD05_CHRGE</name>
<dbReference type="STRING" id="525257.HMPREF0204_14497"/>